<evidence type="ECO:0000256" key="4">
    <source>
        <dbReference type="ARBA" id="ARBA00022692"/>
    </source>
</evidence>
<reference evidence="8 11" key="2">
    <citation type="submission" date="2017-06" db="EMBL/GenBank/DDBJ databases">
        <authorList>
            <person name="Kim H.J."/>
            <person name="Triplett B.A."/>
        </authorList>
    </citation>
    <scope>NUCLEOTIDE SEQUENCE [LARGE SCALE GENOMIC DNA]</scope>
    <source>
        <strain evidence="8 11">BZC3</strain>
    </source>
</reference>
<evidence type="ECO:0000313" key="11">
    <source>
        <dbReference type="Proteomes" id="UP000197024"/>
    </source>
</evidence>
<feature type="transmembrane region" description="Helical" evidence="7">
    <location>
        <begin position="66"/>
        <end position="87"/>
    </location>
</feature>
<dbReference type="InterPro" id="IPR005134">
    <property type="entry name" value="UPF0114"/>
</dbReference>
<dbReference type="GeneID" id="56578846"/>
<dbReference type="NCBIfam" id="TIGR00645">
    <property type="entry name" value="HI0507"/>
    <property type="match status" value="1"/>
</dbReference>
<evidence type="ECO:0000256" key="1">
    <source>
        <dbReference type="ARBA" id="ARBA00004651"/>
    </source>
</evidence>
<evidence type="ECO:0000256" key="7">
    <source>
        <dbReference type="HAMAP-Rule" id="MF_00143"/>
    </source>
</evidence>
<proteinExistence type="inferred from homology"/>
<dbReference type="Proteomes" id="UP000197024">
    <property type="component" value="Chromosome"/>
</dbReference>
<keyword evidence="13" id="KW-1185">Reference proteome</keyword>
<evidence type="ECO:0000256" key="6">
    <source>
        <dbReference type="ARBA" id="ARBA00023136"/>
    </source>
</evidence>
<evidence type="ECO:0000313" key="8">
    <source>
        <dbReference type="EMBL" id="ASD26795.1"/>
    </source>
</evidence>
<comment type="similarity">
    <text evidence="2 7">Belongs to the UPF0114 family.</text>
</comment>
<dbReference type="Proteomes" id="UP000287388">
    <property type="component" value="Chromosome"/>
</dbReference>
<dbReference type="RefSeq" id="WP_003166428.1">
    <property type="nucleotide sequence ID" value="NZ_BJNC01000001.1"/>
</dbReference>
<dbReference type="EMBL" id="CP066026">
    <property type="protein sequence ID" value="QQB89181.1"/>
    <property type="molecule type" value="Genomic_DNA"/>
</dbReference>
<evidence type="ECO:0000313" key="10">
    <source>
        <dbReference type="EMBL" id="QQB89181.1"/>
    </source>
</evidence>
<reference evidence="8 11" key="1">
    <citation type="submission" date="2017-06" db="EMBL/GenBank/DDBJ databases">
        <title>Biodegradation of gentamicin by bacterial consortia AMQD4 in synthetic medium and raw gentamicin sewage.</title>
        <authorList>
            <person name="Chang H."/>
            <person name="Feng Y."/>
            <person name="Li Z."/>
            <person name="Xue J."/>
            <person name="Cheng D."/>
        </authorList>
    </citation>
    <scope>NUCLEOTIDE SEQUENCE [LARGE SCALE GENOMIC DNA]</scope>
    <source>
        <strain evidence="8 11">BZC3</strain>
    </source>
</reference>
<keyword evidence="4 7" id="KW-0812">Transmembrane</keyword>
<reference evidence="10 13" key="4">
    <citation type="submission" date="2020-12" db="EMBL/GenBank/DDBJ databases">
        <title>FDA dAtabase for Regulatory Grade micrObial Sequences (FDA-ARGOS): Supporting development and validation of Infectious Disease Dx tests.</title>
        <authorList>
            <person name="Kerrigan L."/>
            <person name="Long C."/>
            <person name="Tallon L."/>
            <person name="Sadzewicz L."/>
            <person name="Zhao X."/>
            <person name="Boylan J."/>
            <person name="Ott S."/>
            <person name="Bowen H."/>
            <person name="Vavikolanu K."/>
            <person name="Mehta A."/>
            <person name="Aluvathingal J."/>
            <person name="Nadendla S."/>
            <person name="Yan Y."/>
            <person name="Sichtig H."/>
        </authorList>
    </citation>
    <scope>NUCLEOTIDE SEQUENCE [LARGE SCALE GENOMIC DNA]</scope>
    <source>
        <strain evidence="10 13">FDAARGOS_1026</strain>
    </source>
</reference>
<dbReference type="PANTHER" id="PTHR38596">
    <property type="entry name" value="UPF0114 PROTEIN YQHA"/>
    <property type="match status" value="1"/>
</dbReference>
<keyword evidence="3 7" id="KW-1003">Cell membrane</keyword>
<dbReference type="PANTHER" id="PTHR38596:SF1">
    <property type="entry name" value="UPF0114 PROTEIN YQHA"/>
    <property type="match status" value="1"/>
</dbReference>
<dbReference type="HAMAP" id="MF_00143">
    <property type="entry name" value="UPF0114"/>
    <property type="match status" value="1"/>
</dbReference>
<feature type="transmembrane region" description="Helical" evidence="7">
    <location>
        <begin position="21"/>
        <end position="46"/>
    </location>
</feature>
<keyword evidence="6 7" id="KW-0472">Membrane</keyword>
<dbReference type="KEGG" id="bdm:EQG53_03275"/>
<dbReference type="STRING" id="293.GCA_000988015_02515"/>
<name>A0A246KJ04_BREDI</name>
<reference evidence="9 12" key="3">
    <citation type="submission" date="2019-01" db="EMBL/GenBank/DDBJ databases">
        <title>Brevundimonas diminuta Genome sequencing and assembly.</title>
        <authorList>
            <person name="Chen H."/>
        </authorList>
    </citation>
    <scope>NUCLEOTIDE SEQUENCE [LARGE SCALE GENOMIC DNA]</scope>
    <source>
        <strain evidence="9">ATCC</strain>
        <strain evidence="12">ATCC(B) 19146</strain>
    </source>
</reference>
<sequence length="183" mass="20529">MTDKKPWAETQFERNLFRARWLMAPFYLGLVLALVMLLVVFVRELFYYLPQAFIVGDGHMTSDTAILAILSLVDLSLAGNLLLIVLYSGYENFVSKLDLDENHVDRPPWMGSVDFSGLKMKLIASIVAISAIYLLKSFMNIGKPGHPLDEAALMWAVIIHLTFIASGVLLALMDWIAAKTDKH</sequence>
<evidence type="ECO:0000256" key="2">
    <source>
        <dbReference type="ARBA" id="ARBA00005774"/>
    </source>
</evidence>
<feature type="transmembrane region" description="Helical" evidence="7">
    <location>
        <begin position="153"/>
        <end position="177"/>
    </location>
</feature>
<dbReference type="AlphaFoldDB" id="A0A246KJ04"/>
<evidence type="ECO:0000313" key="12">
    <source>
        <dbReference type="Proteomes" id="UP000287388"/>
    </source>
</evidence>
<dbReference type="InterPro" id="IPR020761">
    <property type="entry name" value="UPF0114_bac"/>
</dbReference>
<evidence type="ECO:0000256" key="5">
    <source>
        <dbReference type="ARBA" id="ARBA00022989"/>
    </source>
</evidence>
<organism evidence="9 12">
    <name type="scientific">Brevundimonas diminuta</name>
    <name type="common">Pseudomonas diminuta</name>
    <dbReference type="NCBI Taxonomy" id="293"/>
    <lineage>
        <taxon>Bacteria</taxon>
        <taxon>Pseudomonadati</taxon>
        <taxon>Pseudomonadota</taxon>
        <taxon>Alphaproteobacteria</taxon>
        <taxon>Caulobacterales</taxon>
        <taxon>Caulobacteraceae</taxon>
        <taxon>Brevundimonas</taxon>
    </lineage>
</organism>
<dbReference type="Proteomes" id="UP000596117">
    <property type="component" value="Chromosome"/>
</dbReference>
<comment type="subcellular location">
    <subcellularLocation>
        <location evidence="1 7">Cell membrane</location>
        <topology evidence="1 7">Multi-pass membrane protein</topology>
    </subcellularLocation>
</comment>
<dbReference type="EMBL" id="CP021995">
    <property type="protein sequence ID" value="ASD26795.1"/>
    <property type="molecule type" value="Genomic_DNA"/>
</dbReference>
<dbReference type="Pfam" id="PF03350">
    <property type="entry name" value="UPF0114"/>
    <property type="match status" value="1"/>
</dbReference>
<keyword evidence="5 7" id="KW-1133">Transmembrane helix</keyword>
<feature type="transmembrane region" description="Helical" evidence="7">
    <location>
        <begin position="122"/>
        <end position="141"/>
    </location>
</feature>
<evidence type="ECO:0000313" key="13">
    <source>
        <dbReference type="Proteomes" id="UP000596117"/>
    </source>
</evidence>
<dbReference type="GO" id="GO:0005886">
    <property type="term" value="C:plasma membrane"/>
    <property type="evidence" value="ECO:0007669"/>
    <property type="project" value="UniProtKB-SubCell"/>
</dbReference>
<protein>
    <recommendedName>
        <fullName evidence="7">UPF0114 protein CD943_07760</fullName>
    </recommendedName>
</protein>
<evidence type="ECO:0000256" key="3">
    <source>
        <dbReference type="ARBA" id="ARBA00022475"/>
    </source>
</evidence>
<accession>A0A246KJ04</accession>
<gene>
    <name evidence="8" type="ORF">CD943_07760</name>
    <name evidence="9" type="ORF">EQG53_03275</name>
    <name evidence="10" type="ORF">I6H83_01660</name>
</gene>
<dbReference type="EMBL" id="CP035093">
    <property type="protein sequence ID" value="QAT13453.1"/>
    <property type="molecule type" value="Genomic_DNA"/>
</dbReference>
<evidence type="ECO:0000313" key="9">
    <source>
        <dbReference type="EMBL" id="QAT13453.1"/>
    </source>
</evidence>